<dbReference type="SMR" id="A0A0P8XKJ3"/>
<dbReference type="GO" id="GO:0005886">
    <property type="term" value="C:plasma membrane"/>
    <property type="evidence" value="ECO:0007669"/>
    <property type="project" value="TreeGrafter"/>
</dbReference>
<organism evidence="8 9">
    <name type="scientific">Drosophila ananassae</name>
    <name type="common">Fruit fly</name>
    <dbReference type="NCBI Taxonomy" id="7217"/>
    <lineage>
        <taxon>Eukaryota</taxon>
        <taxon>Metazoa</taxon>
        <taxon>Ecdysozoa</taxon>
        <taxon>Arthropoda</taxon>
        <taxon>Hexapoda</taxon>
        <taxon>Insecta</taxon>
        <taxon>Pterygota</taxon>
        <taxon>Neoptera</taxon>
        <taxon>Endopterygota</taxon>
        <taxon>Diptera</taxon>
        <taxon>Brachycera</taxon>
        <taxon>Muscomorpha</taxon>
        <taxon>Ephydroidea</taxon>
        <taxon>Drosophilidae</taxon>
        <taxon>Drosophila</taxon>
        <taxon>Sophophora</taxon>
    </lineage>
</organism>
<keyword evidence="4 6" id="KW-0041">Annexin</keyword>
<evidence type="ECO:0000313" key="9">
    <source>
        <dbReference type="Proteomes" id="UP000007801"/>
    </source>
</evidence>
<dbReference type="GO" id="GO:0012506">
    <property type="term" value="C:vesicle membrane"/>
    <property type="evidence" value="ECO:0007669"/>
    <property type="project" value="TreeGrafter"/>
</dbReference>
<feature type="region of interest" description="Disordered" evidence="7">
    <location>
        <begin position="1"/>
        <end position="168"/>
    </location>
</feature>
<dbReference type="PROSITE" id="PS51897">
    <property type="entry name" value="ANNEXIN_2"/>
    <property type="match status" value="4"/>
</dbReference>
<evidence type="ECO:0000256" key="7">
    <source>
        <dbReference type="SAM" id="MobiDB-lite"/>
    </source>
</evidence>
<dbReference type="Proteomes" id="UP000007801">
    <property type="component" value="Unassembled WGS sequence"/>
</dbReference>
<dbReference type="PANTHER" id="PTHR10502">
    <property type="entry name" value="ANNEXIN"/>
    <property type="match status" value="1"/>
</dbReference>
<dbReference type="OrthoDB" id="37886at2759"/>
<dbReference type="PRINTS" id="PR00196">
    <property type="entry name" value="ANNEXIN"/>
</dbReference>
<dbReference type="GO" id="GO:0005544">
    <property type="term" value="F:calcium-dependent phospholipid binding"/>
    <property type="evidence" value="ECO:0007669"/>
    <property type="project" value="UniProtKB-KW"/>
</dbReference>
<feature type="compositionally biased region" description="Gly residues" evidence="7">
    <location>
        <begin position="129"/>
        <end position="157"/>
    </location>
</feature>
<dbReference type="PANTHER" id="PTHR10502:SF102">
    <property type="entry name" value="ANNEXIN B11"/>
    <property type="match status" value="1"/>
</dbReference>
<dbReference type="FunFam" id="1.10.220.10:FF:000010">
    <property type="entry name" value="Annexin"/>
    <property type="match status" value="1"/>
</dbReference>
<dbReference type="GeneID" id="6502044"/>
<dbReference type="SMART" id="SM00335">
    <property type="entry name" value="ANX"/>
    <property type="match status" value="4"/>
</dbReference>
<evidence type="ECO:0000256" key="2">
    <source>
        <dbReference type="ARBA" id="ARBA00022737"/>
    </source>
</evidence>
<dbReference type="FunFam" id="1.10.220.10:FF:000001">
    <property type="entry name" value="Annexin"/>
    <property type="match status" value="1"/>
</dbReference>
<dbReference type="InterPro" id="IPR018502">
    <property type="entry name" value="Annexin_repeat"/>
</dbReference>
<keyword evidence="9" id="KW-1185">Reference proteome</keyword>
<proteinExistence type="inferred from homology"/>
<keyword evidence="3 6" id="KW-0106">Calcium</keyword>
<gene>
    <name evidence="8" type="primary">Dana\GF19282</name>
    <name evidence="8" type="synonym">dana_GLEANR_2111</name>
    <name evidence="8" type="ORF">GF19282</name>
</gene>
<dbReference type="Gene3D" id="1.10.220.10">
    <property type="entry name" value="Annexin"/>
    <property type="match status" value="4"/>
</dbReference>
<dbReference type="eggNOG" id="KOG0819">
    <property type="taxonomic scope" value="Eukaryota"/>
</dbReference>
<dbReference type="InterPro" id="IPR001464">
    <property type="entry name" value="Annexin"/>
</dbReference>
<comment type="similarity">
    <text evidence="1 6">Belongs to the annexin family.</text>
</comment>
<sequence>MYPFGSGMPYPSQPPTSSSEPPRAPFGAGWVQPMNQNPPYPPPTQSQFHPQHPPHGQPYIAHQSVRAPYPSPISAPYPSTSFSPNQNPYSAPSHSSSFASQHPFQQHVQPGLGNASSLDHGPIPPGNVYGQGKGQWQGYGSGGGNGQGHWHGQGNGHGQAHEYRPPTALKEGTPTVKPAQGFDPVKDAHDLRKAMKGFGTDEDALINIICRRSNEQRQEIQRQYKTHFGKDLIEDIKSETSGNFEKLLVGLLRPIVDFYCAELNDAMAGIGTDEEVLIEILCTLSNMEIYTIKNQYLRLYGAHLESELKSETSGNFKRLLISLCTAARDESGRVDPNAAKDDARELLKAGELRVGTDESMFNMILCQRNYQQLKLIFQEYENMTGHSLEKAIKKEFSGDIMEGLIAIFRCVTNKADYFASRLHKSMAGIGTNDTQLIRVIITRSEIDMVDIKVAFERLYGKTLKSWIKGDTSGHYKHALYALVGEQRSS</sequence>
<keyword evidence="5 6" id="KW-0111">Calcium/phospholipid-binding</keyword>
<dbReference type="InterPro" id="IPR018252">
    <property type="entry name" value="Annexin_repeat_CS"/>
</dbReference>
<dbReference type="FunCoup" id="A0A0P8XKJ3">
    <property type="interactions" value="1465"/>
</dbReference>
<evidence type="ECO:0000313" key="8">
    <source>
        <dbReference type="EMBL" id="KPU75286.1"/>
    </source>
</evidence>
<dbReference type="InterPro" id="IPR037104">
    <property type="entry name" value="Annexin_sf"/>
</dbReference>
<dbReference type="GO" id="GO:0001786">
    <property type="term" value="F:phosphatidylserine binding"/>
    <property type="evidence" value="ECO:0007669"/>
    <property type="project" value="TreeGrafter"/>
</dbReference>
<accession>A0A0P8XKJ3</accession>
<evidence type="ECO:0000256" key="6">
    <source>
        <dbReference type="RuleBase" id="RU003540"/>
    </source>
</evidence>
<evidence type="ECO:0000256" key="5">
    <source>
        <dbReference type="ARBA" id="ARBA00023302"/>
    </source>
</evidence>
<feature type="compositionally biased region" description="Low complexity" evidence="7">
    <location>
        <begin position="90"/>
        <end position="107"/>
    </location>
</feature>
<dbReference type="Pfam" id="PF00191">
    <property type="entry name" value="Annexin"/>
    <property type="match status" value="4"/>
</dbReference>
<dbReference type="STRING" id="7217.A0A0P8XKJ3"/>
<dbReference type="GO" id="GO:0005509">
    <property type="term" value="F:calcium ion binding"/>
    <property type="evidence" value="ECO:0007669"/>
    <property type="project" value="InterPro"/>
</dbReference>
<protein>
    <recommendedName>
        <fullName evidence="6">Annexin</fullName>
    </recommendedName>
</protein>
<evidence type="ECO:0000256" key="4">
    <source>
        <dbReference type="ARBA" id="ARBA00023216"/>
    </source>
</evidence>
<name>A0A0P8XKJ3_DROAN</name>
<dbReference type="FunFam" id="1.10.220.10:FF:000002">
    <property type="entry name" value="Annexin"/>
    <property type="match status" value="1"/>
</dbReference>
<evidence type="ECO:0000256" key="3">
    <source>
        <dbReference type="ARBA" id="ARBA00022837"/>
    </source>
</evidence>
<dbReference type="FunFam" id="1.10.220.10:FF:000004">
    <property type="entry name" value="Annexin"/>
    <property type="match status" value="1"/>
</dbReference>
<dbReference type="EMBL" id="CH902644">
    <property type="protein sequence ID" value="KPU75286.1"/>
    <property type="molecule type" value="Genomic_DNA"/>
</dbReference>
<dbReference type="GO" id="GO:0005634">
    <property type="term" value="C:nucleus"/>
    <property type="evidence" value="ECO:0007669"/>
    <property type="project" value="TreeGrafter"/>
</dbReference>
<dbReference type="PROSITE" id="PS00223">
    <property type="entry name" value="ANNEXIN_1"/>
    <property type="match status" value="2"/>
</dbReference>
<dbReference type="AlphaFoldDB" id="A0A0P8XKJ3"/>
<comment type="domain">
    <text evidence="6">A pair of annexin repeats may form one binding site for calcium and phospholipid.</text>
</comment>
<evidence type="ECO:0000256" key="1">
    <source>
        <dbReference type="ARBA" id="ARBA00007831"/>
    </source>
</evidence>
<dbReference type="InParanoid" id="A0A0P8XKJ3"/>
<dbReference type="SUPFAM" id="SSF47874">
    <property type="entry name" value="Annexin"/>
    <property type="match status" value="1"/>
</dbReference>
<dbReference type="GO" id="GO:0005737">
    <property type="term" value="C:cytoplasm"/>
    <property type="evidence" value="ECO:0007669"/>
    <property type="project" value="TreeGrafter"/>
</dbReference>
<reference evidence="8 9" key="1">
    <citation type="journal article" date="2007" name="Nature">
        <title>Evolution of genes and genomes on the Drosophila phylogeny.</title>
        <authorList>
            <consortium name="Drosophila 12 Genomes Consortium"/>
            <person name="Clark A.G."/>
            <person name="Eisen M.B."/>
            <person name="Smith D.R."/>
            <person name="Bergman C.M."/>
            <person name="Oliver B."/>
            <person name="Markow T.A."/>
            <person name="Kaufman T.C."/>
            <person name="Kellis M."/>
            <person name="Gelbart W."/>
            <person name="Iyer V.N."/>
            <person name="Pollard D.A."/>
            <person name="Sackton T.B."/>
            <person name="Larracuente A.M."/>
            <person name="Singh N.D."/>
            <person name="Abad J.P."/>
            <person name="Abt D.N."/>
            <person name="Adryan B."/>
            <person name="Aguade M."/>
            <person name="Akashi H."/>
            <person name="Anderson W.W."/>
            <person name="Aquadro C.F."/>
            <person name="Ardell D.H."/>
            <person name="Arguello R."/>
            <person name="Artieri C.G."/>
            <person name="Barbash D.A."/>
            <person name="Barker D."/>
            <person name="Barsanti P."/>
            <person name="Batterham P."/>
            <person name="Batzoglou S."/>
            <person name="Begun D."/>
            <person name="Bhutkar A."/>
            <person name="Blanco E."/>
            <person name="Bosak S.A."/>
            <person name="Bradley R.K."/>
            <person name="Brand A.D."/>
            <person name="Brent M.R."/>
            <person name="Brooks A.N."/>
            <person name="Brown R.H."/>
            <person name="Butlin R.K."/>
            <person name="Caggese C."/>
            <person name="Calvi B.R."/>
            <person name="Bernardo de Carvalho A."/>
            <person name="Caspi A."/>
            <person name="Castrezana S."/>
            <person name="Celniker S.E."/>
            <person name="Chang J.L."/>
            <person name="Chapple C."/>
            <person name="Chatterji S."/>
            <person name="Chinwalla A."/>
            <person name="Civetta A."/>
            <person name="Clifton S.W."/>
            <person name="Comeron J.M."/>
            <person name="Costello J.C."/>
            <person name="Coyne J.A."/>
            <person name="Daub J."/>
            <person name="David R.G."/>
            <person name="Delcher A.L."/>
            <person name="Delehaunty K."/>
            <person name="Do C.B."/>
            <person name="Ebling H."/>
            <person name="Edwards K."/>
            <person name="Eickbush T."/>
            <person name="Evans J.D."/>
            <person name="Filipski A."/>
            <person name="Findeiss S."/>
            <person name="Freyhult E."/>
            <person name="Fulton L."/>
            <person name="Fulton R."/>
            <person name="Garcia A.C."/>
            <person name="Gardiner A."/>
            <person name="Garfield D.A."/>
            <person name="Garvin B.E."/>
            <person name="Gibson G."/>
            <person name="Gilbert D."/>
            <person name="Gnerre S."/>
            <person name="Godfrey J."/>
            <person name="Good R."/>
            <person name="Gotea V."/>
            <person name="Gravely B."/>
            <person name="Greenberg A.J."/>
            <person name="Griffiths-Jones S."/>
            <person name="Gross S."/>
            <person name="Guigo R."/>
            <person name="Gustafson E.A."/>
            <person name="Haerty W."/>
            <person name="Hahn M.W."/>
            <person name="Halligan D.L."/>
            <person name="Halpern A.L."/>
            <person name="Halter G.M."/>
            <person name="Han M.V."/>
            <person name="Heger A."/>
            <person name="Hillier L."/>
            <person name="Hinrichs A.S."/>
            <person name="Holmes I."/>
            <person name="Hoskins R.A."/>
            <person name="Hubisz M.J."/>
            <person name="Hultmark D."/>
            <person name="Huntley M.A."/>
            <person name="Jaffe D.B."/>
            <person name="Jagadeeshan S."/>
            <person name="Jeck W.R."/>
            <person name="Johnson J."/>
            <person name="Jones C.D."/>
            <person name="Jordan W.C."/>
            <person name="Karpen G.H."/>
            <person name="Kataoka E."/>
            <person name="Keightley P.D."/>
            <person name="Kheradpour P."/>
            <person name="Kirkness E.F."/>
            <person name="Koerich L.B."/>
            <person name="Kristiansen K."/>
            <person name="Kudrna D."/>
            <person name="Kulathinal R.J."/>
            <person name="Kumar S."/>
            <person name="Kwok R."/>
            <person name="Lander E."/>
            <person name="Langley C.H."/>
            <person name="Lapoint R."/>
            <person name="Lazzaro B.P."/>
            <person name="Lee S.J."/>
            <person name="Levesque L."/>
            <person name="Li R."/>
            <person name="Lin C.F."/>
            <person name="Lin M.F."/>
            <person name="Lindblad-Toh K."/>
            <person name="Llopart A."/>
            <person name="Long M."/>
            <person name="Low L."/>
            <person name="Lozovsky E."/>
            <person name="Lu J."/>
            <person name="Luo M."/>
            <person name="Machado C.A."/>
            <person name="Makalowski W."/>
            <person name="Marzo M."/>
            <person name="Matsuda M."/>
            <person name="Matzkin L."/>
            <person name="McAllister B."/>
            <person name="McBride C.S."/>
            <person name="McKernan B."/>
            <person name="McKernan K."/>
            <person name="Mendez-Lago M."/>
            <person name="Minx P."/>
            <person name="Mollenhauer M.U."/>
            <person name="Montooth K."/>
            <person name="Mount S.M."/>
            <person name="Mu X."/>
            <person name="Myers E."/>
            <person name="Negre B."/>
            <person name="Newfeld S."/>
            <person name="Nielsen R."/>
            <person name="Noor M.A."/>
            <person name="O'Grady P."/>
            <person name="Pachter L."/>
            <person name="Papaceit M."/>
            <person name="Parisi M.J."/>
            <person name="Parisi M."/>
            <person name="Parts L."/>
            <person name="Pedersen J.S."/>
            <person name="Pesole G."/>
            <person name="Phillippy A.M."/>
            <person name="Ponting C.P."/>
            <person name="Pop M."/>
            <person name="Porcelli D."/>
            <person name="Powell J.R."/>
            <person name="Prohaska S."/>
            <person name="Pruitt K."/>
            <person name="Puig M."/>
            <person name="Quesneville H."/>
            <person name="Ram K.R."/>
            <person name="Rand D."/>
            <person name="Rasmussen M.D."/>
            <person name="Reed L.K."/>
            <person name="Reenan R."/>
            <person name="Reily A."/>
            <person name="Remington K.A."/>
            <person name="Rieger T.T."/>
            <person name="Ritchie M.G."/>
            <person name="Robin C."/>
            <person name="Rogers Y.H."/>
            <person name="Rohde C."/>
            <person name="Rozas J."/>
            <person name="Rubenfield M.J."/>
            <person name="Ruiz A."/>
            <person name="Russo S."/>
            <person name="Salzberg S.L."/>
            <person name="Sanchez-Gracia A."/>
            <person name="Saranga D.J."/>
            <person name="Sato H."/>
            <person name="Schaeffer S.W."/>
            <person name="Schatz M.C."/>
            <person name="Schlenke T."/>
            <person name="Schwartz R."/>
            <person name="Segarra C."/>
            <person name="Singh R.S."/>
            <person name="Sirot L."/>
            <person name="Sirota M."/>
            <person name="Sisneros N.B."/>
            <person name="Smith C.D."/>
            <person name="Smith T.F."/>
            <person name="Spieth J."/>
            <person name="Stage D.E."/>
            <person name="Stark A."/>
            <person name="Stephan W."/>
            <person name="Strausberg R.L."/>
            <person name="Strempel S."/>
            <person name="Sturgill D."/>
            <person name="Sutton G."/>
            <person name="Sutton G.G."/>
            <person name="Tao W."/>
            <person name="Teichmann S."/>
            <person name="Tobari Y.N."/>
            <person name="Tomimura Y."/>
            <person name="Tsolas J.M."/>
            <person name="Valente V.L."/>
            <person name="Venter E."/>
            <person name="Venter J.C."/>
            <person name="Vicario S."/>
            <person name="Vieira F.G."/>
            <person name="Vilella A.J."/>
            <person name="Villasante A."/>
            <person name="Walenz B."/>
            <person name="Wang J."/>
            <person name="Wasserman M."/>
            <person name="Watts T."/>
            <person name="Wilson D."/>
            <person name="Wilson R.K."/>
            <person name="Wing R.A."/>
            <person name="Wolfner M.F."/>
            <person name="Wong A."/>
            <person name="Wong G.K."/>
            <person name="Wu C.I."/>
            <person name="Wu G."/>
            <person name="Yamamoto D."/>
            <person name="Yang H.P."/>
            <person name="Yang S.P."/>
            <person name="Yorke J.A."/>
            <person name="Yoshida K."/>
            <person name="Zdobnov E."/>
            <person name="Zhang P."/>
            <person name="Zhang Y."/>
            <person name="Zimin A.V."/>
            <person name="Baldwin J."/>
            <person name="Abdouelleil A."/>
            <person name="Abdulkadir J."/>
            <person name="Abebe A."/>
            <person name="Abera B."/>
            <person name="Abreu J."/>
            <person name="Acer S.C."/>
            <person name="Aftuck L."/>
            <person name="Alexander A."/>
            <person name="An P."/>
            <person name="Anderson E."/>
            <person name="Anderson S."/>
            <person name="Arachi H."/>
            <person name="Azer M."/>
            <person name="Bachantsang P."/>
            <person name="Barry A."/>
            <person name="Bayul T."/>
            <person name="Berlin A."/>
            <person name="Bessette D."/>
            <person name="Bloom T."/>
            <person name="Blye J."/>
            <person name="Boguslavskiy L."/>
            <person name="Bonnet C."/>
            <person name="Boukhgalter B."/>
            <person name="Bourzgui I."/>
            <person name="Brown A."/>
            <person name="Cahill P."/>
            <person name="Channer S."/>
            <person name="Cheshatsang Y."/>
            <person name="Chuda L."/>
            <person name="Citroen M."/>
            <person name="Collymore A."/>
            <person name="Cooke P."/>
            <person name="Costello M."/>
            <person name="D'Aco K."/>
            <person name="Daza R."/>
            <person name="De Haan G."/>
            <person name="DeGray S."/>
            <person name="DeMaso C."/>
            <person name="Dhargay N."/>
            <person name="Dooley K."/>
            <person name="Dooley E."/>
            <person name="Doricent M."/>
            <person name="Dorje P."/>
            <person name="Dorjee K."/>
            <person name="Dupes A."/>
            <person name="Elong R."/>
            <person name="Falk J."/>
            <person name="Farina A."/>
            <person name="Faro S."/>
            <person name="Ferguson D."/>
            <person name="Fisher S."/>
            <person name="Foley C.D."/>
            <person name="Franke A."/>
            <person name="Friedrich D."/>
            <person name="Gadbois L."/>
            <person name="Gearin G."/>
            <person name="Gearin C.R."/>
            <person name="Giannoukos G."/>
            <person name="Goode T."/>
            <person name="Graham J."/>
            <person name="Grandbois E."/>
            <person name="Grewal S."/>
            <person name="Gyaltsen K."/>
            <person name="Hafez N."/>
            <person name="Hagos B."/>
            <person name="Hall J."/>
            <person name="Henson C."/>
            <person name="Hollinger A."/>
            <person name="Honan T."/>
            <person name="Huard M.D."/>
            <person name="Hughes L."/>
            <person name="Hurhula B."/>
            <person name="Husby M.E."/>
            <person name="Kamat A."/>
            <person name="Kanga B."/>
            <person name="Kashin S."/>
            <person name="Khazanovich D."/>
            <person name="Kisner P."/>
            <person name="Lance K."/>
            <person name="Lara M."/>
            <person name="Lee W."/>
            <person name="Lennon N."/>
            <person name="Letendre F."/>
            <person name="LeVine R."/>
            <person name="Lipovsky A."/>
            <person name="Liu X."/>
            <person name="Liu J."/>
            <person name="Liu S."/>
            <person name="Lokyitsang T."/>
            <person name="Lokyitsang Y."/>
            <person name="Lubonja R."/>
            <person name="Lui A."/>
            <person name="MacDonald P."/>
            <person name="Magnisalis V."/>
            <person name="Maru K."/>
            <person name="Matthews C."/>
            <person name="McCusker W."/>
            <person name="McDonough S."/>
            <person name="Mehta T."/>
            <person name="Meldrim J."/>
            <person name="Meneus L."/>
            <person name="Mihai O."/>
            <person name="Mihalev A."/>
            <person name="Mihova T."/>
            <person name="Mittelman R."/>
            <person name="Mlenga V."/>
            <person name="Montmayeur A."/>
            <person name="Mulrain L."/>
            <person name="Navidi A."/>
            <person name="Naylor J."/>
            <person name="Negash T."/>
            <person name="Nguyen T."/>
            <person name="Nguyen N."/>
            <person name="Nicol R."/>
            <person name="Norbu C."/>
            <person name="Norbu N."/>
            <person name="Novod N."/>
            <person name="O'Neill B."/>
            <person name="Osman S."/>
            <person name="Markiewicz E."/>
            <person name="Oyono O.L."/>
            <person name="Patti C."/>
            <person name="Phunkhang P."/>
            <person name="Pierre F."/>
            <person name="Priest M."/>
            <person name="Raghuraman S."/>
            <person name="Rege F."/>
            <person name="Reyes R."/>
            <person name="Rise C."/>
            <person name="Rogov P."/>
            <person name="Ross K."/>
            <person name="Ryan E."/>
            <person name="Settipalli S."/>
            <person name="Shea T."/>
            <person name="Sherpa N."/>
            <person name="Shi L."/>
            <person name="Shih D."/>
            <person name="Sparrow T."/>
            <person name="Spaulding J."/>
            <person name="Stalker J."/>
            <person name="Stange-Thomann N."/>
            <person name="Stavropoulos S."/>
            <person name="Stone C."/>
            <person name="Strader C."/>
            <person name="Tesfaye S."/>
            <person name="Thomson T."/>
            <person name="Thoulutsang Y."/>
            <person name="Thoulutsang D."/>
            <person name="Topham K."/>
            <person name="Topping I."/>
            <person name="Tsamla T."/>
            <person name="Vassiliev H."/>
            <person name="Vo A."/>
            <person name="Wangchuk T."/>
            <person name="Wangdi T."/>
            <person name="Weiand M."/>
            <person name="Wilkinson J."/>
            <person name="Wilson A."/>
            <person name="Yadav S."/>
            <person name="Young G."/>
            <person name="Yu Q."/>
            <person name="Zembek L."/>
            <person name="Zhong D."/>
            <person name="Zimmer A."/>
            <person name="Zwirko Z."/>
            <person name="Jaffe D.B."/>
            <person name="Alvarez P."/>
            <person name="Brockman W."/>
            <person name="Butler J."/>
            <person name="Chin C."/>
            <person name="Gnerre S."/>
            <person name="Grabherr M."/>
            <person name="Kleber M."/>
            <person name="Mauceli E."/>
            <person name="MacCallum I."/>
        </authorList>
    </citation>
    <scope>NUCLEOTIDE SEQUENCE [LARGE SCALE GENOMIC DNA]</scope>
    <source>
        <strain evidence="9">Tucson 14024-0371.13</strain>
    </source>
</reference>
<keyword evidence="2 6" id="KW-0677">Repeat</keyword>